<keyword evidence="7" id="KW-0863">Zinc-finger</keyword>
<name>A0A8T0K240_PHAAN</name>
<dbReference type="CDD" id="cd21302">
    <property type="entry name" value="CH_AtFIM_like_rpt4"/>
    <property type="match status" value="1"/>
</dbReference>
<organism evidence="14 15">
    <name type="scientific">Phaseolus angularis</name>
    <name type="common">Azuki bean</name>
    <name type="synonym">Vigna angularis</name>
    <dbReference type="NCBI Taxonomy" id="3914"/>
    <lineage>
        <taxon>Eukaryota</taxon>
        <taxon>Viridiplantae</taxon>
        <taxon>Streptophyta</taxon>
        <taxon>Embryophyta</taxon>
        <taxon>Tracheophyta</taxon>
        <taxon>Spermatophyta</taxon>
        <taxon>Magnoliopsida</taxon>
        <taxon>eudicotyledons</taxon>
        <taxon>Gunneridae</taxon>
        <taxon>Pentapetalae</taxon>
        <taxon>rosids</taxon>
        <taxon>fabids</taxon>
        <taxon>Fabales</taxon>
        <taxon>Fabaceae</taxon>
        <taxon>Papilionoideae</taxon>
        <taxon>50 kb inversion clade</taxon>
        <taxon>NPAAA clade</taxon>
        <taxon>indigoferoid/millettioid clade</taxon>
        <taxon>Phaseoleae</taxon>
        <taxon>Vigna</taxon>
    </lineage>
</organism>
<feature type="compositionally biased region" description="Polar residues" evidence="12">
    <location>
        <begin position="1267"/>
        <end position="1280"/>
    </location>
</feature>
<dbReference type="InterPro" id="IPR001965">
    <property type="entry name" value="Znf_PHD"/>
</dbReference>
<dbReference type="Pfam" id="PF00307">
    <property type="entry name" value="CH"/>
    <property type="match status" value="4"/>
</dbReference>
<feature type="domain" description="Calponin-homology (CH)" evidence="13">
    <location>
        <begin position="609"/>
        <end position="717"/>
    </location>
</feature>
<evidence type="ECO:0000256" key="12">
    <source>
        <dbReference type="SAM" id="MobiDB-lite"/>
    </source>
</evidence>
<dbReference type="CDD" id="cd15566">
    <property type="entry name" value="PHD3_NSD"/>
    <property type="match status" value="1"/>
</dbReference>
<dbReference type="GO" id="GO:0005737">
    <property type="term" value="C:cytoplasm"/>
    <property type="evidence" value="ECO:0007669"/>
    <property type="project" value="TreeGrafter"/>
</dbReference>
<dbReference type="GO" id="GO:0051639">
    <property type="term" value="P:actin filament network formation"/>
    <property type="evidence" value="ECO:0007669"/>
    <property type="project" value="TreeGrafter"/>
</dbReference>
<dbReference type="Pfam" id="PF22908">
    <property type="entry name" value="PHD_NSD"/>
    <property type="match status" value="1"/>
</dbReference>
<feature type="domain" description="Calponin-homology (CH)" evidence="13">
    <location>
        <begin position="218"/>
        <end position="335"/>
    </location>
</feature>
<dbReference type="SMART" id="SM00033">
    <property type="entry name" value="CH"/>
    <property type="match status" value="4"/>
</dbReference>
<dbReference type="PANTHER" id="PTHR19961">
    <property type="entry name" value="FIMBRIN/PLASTIN"/>
    <property type="match status" value="1"/>
</dbReference>
<dbReference type="InterPro" id="IPR039959">
    <property type="entry name" value="Fimbrin/Plastin"/>
</dbReference>
<evidence type="ECO:0000256" key="1">
    <source>
        <dbReference type="ARBA" id="ARBA00004123"/>
    </source>
</evidence>
<evidence type="ECO:0000256" key="7">
    <source>
        <dbReference type="ARBA" id="ARBA00022771"/>
    </source>
</evidence>
<dbReference type="Gene3D" id="3.30.40.10">
    <property type="entry name" value="Zinc/RING finger domain, C3HC4 (zinc finger)"/>
    <property type="match status" value="2"/>
</dbReference>
<dbReference type="FunFam" id="1.10.418.10:FF:000041">
    <property type="entry name" value="Fimbrin-2 isoform A"/>
    <property type="match status" value="1"/>
</dbReference>
<evidence type="ECO:0000256" key="10">
    <source>
        <dbReference type="ARBA" id="ARBA00023212"/>
    </source>
</evidence>
<keyword evidence="5" id="KW-0479">Metal-binding</keyword>
<accession>A0A8T0K240</accession>
<dbReference type="Pfam" id="PF26055">
    <property type="entry name" value="Mtase_EDM2"/>
    <property type="match status" value="1"/>
</dbReference>
<evidence type="ECO:0000313" key="14">
    <source>
        <dbReference type="EMBL" id="KAG2390789.1"/>
    </source>
</evidence>
<evidence type="ECO:0000256" key="2">
    <source>
        <dbReference type="ARBA" id="ARBA00004245"/>
    </source>
</evidence>
<evidence type="ECO:0000259" key="13">
    <source>
        <dbReference type="PROSITE" id="PS50021"/>
    </source>
</evidence>
<comment type="subcellular location">
    <subcellularLocation>
        <location evidence="2">Cytoplasm</location>
        <location evidence="2">Cytoskeleton</location>
    </subcellularLocation>
    <subcellularLocation>
        <location evidence="1">Nucleus</location>
    </subcellularLocation>
</comment>
<evidence type="ECO:0000256" key="8">
    <source>
        <dbReference type="ARBA" id="ARBA00022833"/>
    </source>
</evidence>
<dbReference type="GO" id="GO:0008270">
    <property type="term" value="F:zinc ion binding"/>
    <property type="evidence" value="ECO:0007669"/>
    <property type="project" value="UniProtKB-KW"/>
</dbReference>
<dbReference type="SMART" id="SM00249">
    <property type="entry name" value="PHD"/>
    <property type="match status" value="3"/>
</dbReference>
<dbReference type="FunFam" id="1.10.418.10:FF:000045">
    <property type="entry name" value="Fimbrin-1 isoform A"/>
    <property type="match status" value="1"/>
</dbReference>
<dbReference type="GO" id="GO:0051017">
    <property type="term" value="P:actin filament bundle assembly"/>
    <property type="evidence" value="ECO:0007669"/>
    <property type="project" value="InterPro"/>
</dbReference>
<keyword evidence="11" id="KW-0539">Nucleus</keyword>
<feature type="compositionally biased region" description="Basic and acidic residues" evidence="12">
    <location>
        <begin position="1243"/>
        <end position="1252"/>
    </location>
</feature>
<dbReference type="Gene3D" id="1.10.418.10">
    <property type="entry name" value="Calponin-like domain"/>
    <property type="match status" value="4"/>
</dbReference>
<dbReference type="GO" id="GO:0005884">
    <property type="term" value="C:actin filament"/>
    <property type="evidence" value="ECO:0007669"/>
    <property type="project" value="TreeGrafter"/>
</dbReference>
<keyword evidence="10" id="KW-0206">Cytoskeleton</keyword>
<dbReference type="InterPro" id="IPR001715">
    <property type="entry name" value="CH_dom"/>
</dbReference>
<dbReference type="PANTHER" id="PTHR19961:SF62">
    <property type="entry name" value="FIMBRIN-1"/>
    <property type="match status" value="1"/>
</dbReference>
<evidence type="ECO:0000256" key="4">
    <source>
        <dbReference type="ARBA" id="ARBA00022490"/>
    </source>
</evidence>
<dbReference type="GO" id="GO:0005634">
    <property type="term" value="C:nucleus"/>
    <property type="evidence" value="ECO:0007669"/>
    <property type="project" value="UniProtKB-SubCell"/>
</dbReference>
<feature type="domain" description="Calponin-homology (CH)" evidence="13">
    <location>
        <begin position="363"/>
        <end position="466"/>
    </location>
</feature>
<dbReference type="InterPro" id="IPR036872">
    <property type="entry name" value="CH_dom_sf"/>
</dbReference>
<keyword evidence="9" id="KW-0009">Actin-binding</keyword>
<comment type="caution">
    <text evidence="14">The sequence shown here is derived from an EMBL/GenBank/DDBJ whole genome shotgun (WGS) entry which is preliminary data.</text>
</comment>
<evidence type="ECO:0000256" key="5">
    <source>
        <dbReference type="ARBA" id="ARBA00022723"/>
    </source>
</evidence>
<evidence type="ECO:0000256" key="9">
    <source>
        <dbReference type="ARBA" id="ARBA00023203"/>
    </source>
</evidence>
<feature type="region of interest" description="Disordered" evidence="12">
    <location>
        <begin position="1739"/>
        <end position="1810"/>
    </location>
</feature>
<dbReference type="SUPFAM" id="SSF47576">
    <property type="entry name" value="Calponin-homology domain, CH-domain"/>
    <property type="match status" value="1"/>
</dbReference>
<comment type="subunit">
    <text evidence="3">Interacts with F-actin.</text>
</comment>
<gene>
    <name evidence="14" type="ORF">HKW66_Vig0134500</name>
</gene>
<feature type="compositionally biased region" description="Basic residues" evidence="12">
    <location>
        <begin position="1253"/>
        <end position="1264"/>
    </location>
</feature>
<dbReference type="CDD" id="cd15565">
    <property type="entry name" value="PHD2_NSD"/>
    <property type="match status" value="1"/>
</dbReference>
<evidence type="ECO:0000313" key="15">
    <source>
        <dbReference type="Proteomes" id="UP000743370"/>
    </source>
</evidence>
<dbReference type="InterPro" id="IPR055198">
    <property type="entry name" value="NSD_PHD"/>
</dbReference>
<sequence>MSEVSRVTGSYANGVLPQSPMYTSPVTNTFSSPEIRRCCCSSTPSAFATPSKRRSPFASTHTIDARVFSGLSNPEWGMKKHEDGNGGVLRHTWKKRKEDNVGQVELRSLKSKVGSFHCFPVMGLLFETLKNQNGKVTFGDLPPLMVKVNAFRGMYSEDEIRGILGESGTDFTNDIDFEMFLKSYLNLQSQATAKQGGRRHSSSFLKDTVTTLLHTISESEKACYVAHINSYLGDDPFLKQYLPLNPASNDIFDLAKDGVLLCKLINVAVPGTIDERAINCKRSPSLWEVNENHTLCLNSAKAIGCTVVNIGAQDLVEGRPHLVLGLISQIIKIQLLADLNLKKTPQLVELADDGEDIEELLNLSPEKVLLKWMNFHLQRAGYEKTVRNFSSDVKDGEAYAYLLNVLAPEHCNPATLDIKDANERANMVIDHAEKMGCKRYLAPRDVAEGTSNLNLAFVAQLFHHRSGLSTDTKKISYAEMITEDVQTSREERCFRLWINSLGISTHVNNLFEDVRNGWVLLEVLDKIFPGSINWKQATKPPIRMPFRKVENCNQVIEVGTQLRFSLVNVSGNDIVQGNKKLILALLWQLMRFTMLQLLRNLRSHSQGKEIRDADILKWANRKVKSTGRTSQIESFKDKSLSSGLFFLELLSAVEPRLVNWNLVTKGGSDDEKRLNATYTISVARKLGCSIFLLPEDIMEVNQKMILTLIASIMYWSLQQQTEDLNSFPSPANTATTTTPEASPAPSVCGEDENSSIGGEFSNLSVDDTTSDSTASSQPESDGVAAADELVSGKQGSGMKRGRSSYSDGEEEYESDIQSISVSNYHLVDDEDNPVSFAVLPIQWNDSENSGDCKEKVFLYGDADSGLLKTFVQVTAWRFDLSNVRPEVFLLSKDGRWINLQKPRKSFQEEVRTVLVTLHFLHSVKRRHQMSVGSFWQDFSKDKELISYGVKPSKHDLSDHMLLIGEASKRDAVLAKSKLLLVVLGKLKSQKLLNEEVNDFELPGLPVGGTDSDMTDKSNEESDETDALDVCALCDNGGNVICCDGVCMRSFHATEEAGRENCCFSLGFTQKEVDEIQNFYCKNCEYRQHQCFACGKLGSSDKLNSVEVFKCTSATCDRFYHPRCVAKLLPKVVKDATEEFERNIADGIPFTCPLHYCCVCKGLENIMDPELQFAVCRRCPKAYHRRCLPREINSENNDIPRAWEGLLPKNRILIYCLNHEIDPELGTPVRDHIKFPEMKATDQKIDTTIEQKKPSTKKIVKLKKNIHSDNSSGKNTSTGSKLSAKLFSGKVGSKKSSDKRISSSNMSKKPNSKETSRCLTENKMPILKKFEIPHTERTYNQITVGKDEGSEQIKQGNQINKVNTNFPSVMPSGELRVELPPLDAGSEKNLLALFKEASSSTKLENVFEKHTHSNALRNVLEKTITTEKLEDSVNSVRTALSMLSGGSIEDAKAVCDPDVLKQIFKWKLVGVSSTFEILIGELFIHAMDQAWQKVIADKLHWYVQNGDTIVNLRSGADDFSILLKKRLEETGKRCSYRNYDLLPTKNDFSFERKKWMTVQQTELPTGSQLIIRLSPPFGHNAALANKFLDKALEFKPKLLILTLAQEIQRLDKKLSRYNLIWEDRNFLSDTSNDLPGSADGNDGQMDQRNVRPPVLSLWSRSDWTTKHKVIAQQNAHVCSEHKVSTTEKFKSNTLAAAVHATGGNYAENSKLKDDDEYQASVISDVQNGSYRSACYNVDEHKKGKPEKSGKKRKHIGESNPAKRQAVNKMANGVPDHTQLPNPIKKTGSSDSELRTFIKSGSSGHSGRPQPGYGGGLNGFAAVPNYVYASQHSCGWLEE</sequence>
<reference evidence="14 15" key="1">
    <citation type="submission" date="2020-05" db="EMBL/GenBank/DDBJ databases">
        <title>Vigna angularis (adzuki bean) Var. LongXiaoDou No. 4 denovo assembly.</title>
        <authorList>
            <person name="Xiang H."/>
        </authorList>
    </citation>
    <scope>NUCLEOTIDE SEQUENCE [LARGE SCALE GENOMIC DNA]</scope>
    <source>
        <tissue evidence="14">Leaf</tissue>
    </source>
</reference>
<dbReference type="InterPro" id="IPR013083">
    <property type="entry name" value="Znf_RING/FYVE/PHD"/>
</dbReference>
<dbReference type="PROSITE" id="PS50021">
    <property type="entry name" value="CH"/>
    <property type="match status" value="4"/>
</dbReference>
<feature type="compositionally biased region" description="Low complexity" evidence="12">
    <location>
        <begin position="726"/>
        <end position="746"/>
    </location>
</feature>
<protein>
    <submittedName>
        <fullName evidence="14">Fimbrin-3 protein</fullName>
    </submittedName>
</protein>
<dbReference type="Proteomes" id="UP000743370">
    <property type="component" value="Unassembled WGS sequence"/>
</dbReference>
<keyword evidence="4" id="KW-0963">Cytoplasm</keyword>
<evidence type="ECO:0000256" key="11">
    <source>
        <dbReference type="ARBA" id="ARBA00023242"/>
    </source>
</evidence>
<feature type="region of interest" description="Disordered" evidence="12">
    <location>
        <begin position="726"/>
        <end position="810"/>
    </location>
</feature>
<proteinExistence type="predicted"/>
<evidence type="ECO:0000256" key="3">
    <source>
        <dbReference type="ARBA" id="ARBA00011385"/>
    </source>
</evidence>
<keyword evidence="6" id="KW-0677">Repeat</keyword>
<dbReference type="FunFam" id="1.10.418.10:FF:000031">
    <property type="entry name" value="Fimbrin-2 like"/>
    <property type="match status" value="1"/>
</dbReference>
<feature type="compositionally biased region" description="Low complexity" evidence="12">
    <location>
        <begin position="764"/>
        <end position="776"/>
    </location>
</feature>
<dbReference type="InterPro" id="IPR022702">
    <property type="entry name" value="Cytosine_MeTrfase1_RFD"/>
</dbReference>
<dbReference type="CDD" id="cd21299">
    <property type="entry name" value="CH_AtFIM_like_rpt3"/>
    <property type="match status" value="1"/>
</dbReference>
<dbReference type="PROSITE" id="PS00020">
    <property type="entry name" value="ACTININ_2"/>
    <property type="match status" value="2"/>
</dbReference>
<dbReference type="GO" id="GO:0051015">
    <property type="term" value="F:actin filament binding"/>
    <property type="evidence" value="ECO:0007669"/>
    <property type="project" value="InterPro"/>
</dbReference>
<dbReference type="Pfam" id="PF12047">
    <property type="entry name" value="DNMT1-RFD"/>
    <property type="match status" value="1"/>
</dbReference>
<keyword evidence="8" id="KW-0862">Zinc</keyword>
<dbReference type="EMBL" id="JABFOF010000007">
    <property type="protein sequence ID" value="KAG2390789.1"/>
    <property type="molecule type" value="Genomic_DNA"/>
</dbReference>
<feature type="domain" description="Calponin-homology (CH)" evidence="13">
    <location>
        <begin position="488"/>
        <end position="594"/>
    </location>
</feature>
<dbReference type="FunFam" id="1.10.418.10:FF:000034">
    <property type="entry name" value="Fimbrin-2 like"/>
    <property type="match status" value="1"/>
</dbReference>
<dbReference type="InterPro" id="IPR058939">
    <property type="entry name" value="Mtase_EDM2"/>
</dbReference>
<dbReference type="InterPro" id="IPR001589">
    <property type="entry name" value="Actinin_actin-bd_CS"/>
</dbReference>
<evidence type="ECO:0000256" key="6">
    <source>
        <dbReference type="ARBA" id="ARBA00022737"/>
    </source>
</evidence>
<feature type="region of interest" description="Disordered" evidence="12">
    <location>
        <begin position="1243"/>
        <end position="1319"/>
    </location>
</feature>
<dbReference type="GO" id="GO:0032432">
    <property type="term" value="C:actin filament bundle"/>
    <property type="evidence" value="ECO:0007669"/>
    <property type="project" value="TreeGrafter"/>
</dbReference>